<dbReference type="RefSeq" id="WP_315994084.1">
    <property type="nucleotide sequence ID" value="NZ_JAWDIS010000001.1"/>
</dbReference>
<gene>
    <name evidence="1" type="ORF">RWH45_06595</name>
</gene>
<organism evidence="1 2">
    <name type="scientific">Microbacterium galbum</name>
    <dbReference type="NCBI Taxonomy" id="3075994"/>
    <lineage>
        <taxon>Bacteria</taxon>
        <taxon>Bacillati</taxon>
        <taxon>Actinomycetota</taxon>
        <taxon>Actinomycetes</taxon>
        <taxon>Micrococcales</taxon>
        <taxon>Microbacteriaceae</taxon>
        <taxon>Microbacterium</taxon>
    </lineage>
</organism>
<dbReference type="Proteomes" id="UP001263371">
    <property type="component" value="Unassembled WGS sequence"/>
</dbReference>
<dbReference type="EMBL" id="JAWDIS010000001">
    <property type="protein sequence ID" value="MDU0366878.1"/>
    <property type="molecule type" value="Genomic_DNA"/>
</dbReference>
<evidence type="ECO:0000313" key="2">
    <source>
        <dbReference type="Proteomes" id="UP001263371"/>
    </source>
</evidence>
<proteinExistence type="predicted"/>
<name>A0ABU3T6C9_9MICO</name>
<reference evidence="1 2" key="1">
    <citation type="submission" date="2023-09" db="EMBL/GenBank/DDBJ databases">
        <title>Microbacterium fusihabitans sp. nov., Microbacterium phycihabitans sp. nov., and Microbacterium cervinum sp. nov., isolated from dried seaweeds of beach.</title>
        <authorList>
            <person name="Lee S.D."/>
        </authorList>
    </citation>
    <scope>NUCLEOTIDE SEQUENCE [LARGE SCALE GENOMIC DNA]</scope>
    <source>
        <strain evidence="1 2">KSW4-17</strain>
    </source>
</reference>
<sequence>MSSTNNFSSRSGAGLLRPISDQELWPPASRISGRELSPVPFTPEAGRPVEADGAPLSKFGWRFREVLAQAQKVAVKDIDLGIIRLGEALNADTDRNLAGLSAPYVKRTEHGLVRQVRMTVNTPMLFPWLANGRALSKMGRTLGGSAKVITRAFDHPALSLPLMRTESADAVLSLVAAQRSILKLDSIASSEKSTVKRDRIDSIVQFGVLSPPDVVATQLVSPDGTAWVAEVAEGAQRLFSSLLAMDVIAERNVAHVATEAWFVDGYRRLRDLGPADLVRLEASLRYPSTAAAGYFPGPNIPRWIEQVAEKNPAAVAFQLMRTMEVNFIIGVEPDPVVMRGEANPVSETMQELIRSYHVNGKAKDQWGTAEVESLVAIEAIDDLHEFALITEAERSHWLGETSLPWNGEYLGTDGSPGNRLLSVARLMAALTVEGNFLASPEAPDVENGVIKGIVNRHLAENAVRVHPEERAKVAAAQAIAALEFSETGWESTVQPALHAAFRSAWFWNPKDEAGSDCWASLLPLPLGELAARAQAEREAHVATPEVAGPAQRAIAALGGIALMVNPGLLHSGTSLSRTGRGAGGQKQKVKASDPNVLLAKMVQSERGINQLEDAVAALVSGAATTTPQDRVTGEQLEDLWLRDLWLGAGIVDKTDNPSNAFYQRIRLLIDALELNYEEAEVLKTVTAGEILDLDHDGEDDEAVWTDSLYELIGISEESADKVLPLLQQLSEFFTTGKAYSRAAARAVR</sequence>
<protein>
    <submittedName>
        <fullName evidence="1">Uncharacterized protein</fullName>
    </submittedName>
</protein>
<keyword evidence="2" id="KW-1185">Reference proteome</keyword>
<evidence type="ECO:0000313" key="1">
    <source>
        <dbReference type="EMBL" id="MDU0366878.1"/>
    </source>
</evidence>
<accession>A0ABU3T6C9</accession>
<comment type="caution">
    <text evidence="1">The sequence shown here is derived from an EMBL/GenBank/DDBJ whole genome shotgun (WGS) entry which is preliminary data.</text>
</comment>